<evidence type="ECO:0000256" key="5">
    <source>
        <dbReference type="ARBA" id="ARBA00047503"/>
    </source>
</evidence>
<dbReference type="InterPro" id="IPR011910">
    <property type="entry name" value="RfaF"/>
</dbReference>
<keyword evidence="7" id="KW-1185">Reference proteome</keyword>
<dbReference type="PANTHER" id="PTHR30160:SF1">
    <property type="entry name" value="LIPOPOLYSACCHARIDE 1,2-N-ACETYLGLUCOSAMINETRANSFERASE-RELATED"/>
    <property type="match status" value="1"/>
</dbReference>
<reference evidence="6 7" key="1">
    <citation type="submission" date="2024-09" db="EMBL/GenBank/DDBJ databases">
        <title>Floridaenema gen nov. (Aerosakkonemataceae, Aerosakkonematales ord. nov., Cyanobacteria) from benthic tropical and subtropical fresh waters, with the description of four new species.</title>
        <authorList>
            <person name="Moretto J.A."/>
            <person name="Berthold D.E."/>
            <person name="Lefler F.W."/>
            <person name="Huang I.-S."/>
            <person name="Laughinghouse H. IV."/>
        </authorList>
    </citation>
    <scope>NUCLEOTIDE SEQUENCE [LARGE SCALE GENOMIC DNA]</scope>
    <source>
        <strain evidence="6 7">BLCC-F167</strain>
    </source>
</reference>
<comment type="similarity">
    <text evidence="3">Belongs to the glycosyltransferase 9 family.</text>
</comment>
<gene>
    <name evidence="6" type="primary">waaF</name>
    <name evidence="6" type="ORF">ACE1CA_10200</name>
</gene>
<dbReference type="NCBIfam" id="TIGR02195">
    <property type="entry name" value="heptsyl_trn_II"/>
    <property type="match status" value="1"/>
</dbReference>
<comment type="catalytic activity">
    <reaction evidence="5">
        <text>an L-alpha-D-Hep-(1-&gt;5)-[alpha-Kdo-(2-&gt;4)]-alpha-Kdo-(2-&gt;6)-lipid A + ADP-L-glycero-beta-D-manno-heptose = an L-alpha-D-Hep-(1-&gt;3)-L-alpha-D-Hep-(1-&gt;5)-[alpha-Kdo-(2-&gt;4)]-alpha-Kdo-(2-&gt;6)-lipid A + ADP + H(+)</text>
        <dbReference type="Rhea" id="RHEA:74071"/>
        <dbReference type="ChEBI" id="CHEBI:15378"/>
        <dbReference type="ChEBI" id="CHEBI:61506"/>
        <dbReference type="ChEBI" id="CHEBI:193068"/>
        <dbReference type="ChEBI" id="CHEBI:193069"/>
        <dbReference type="ChEBI" id="CHEBI:456216"/>
        <dbReference type="EC" id="2.4.99.24"/>
    </reaction>
</comment>
<dbReference type="CDD" id="cd03789">
    <property type="entry name" value="GT9_LPS_heptosyltransferase"/>
    <property type="match status" value="1"/>
</dbReference>
<keyword evidence="1" id="KW-0328">Glycosyltransferase</keyword>
<comment type="caution">
    <text evidence="6">The sequence shown here is derived from an EMBL/GenBank/DDBJ whole genome shotgun (WGS) entry which is preliminary data.</text>
</comment>
<keyword evidence="2" id="KW-0808">Transferase</keyword>
<evidence type="ECO:0000256" key="2">
    <source>
        <dbReference type="ARBA" id="ARBA00022679"/>
    </source>
</evidence>
<dbReference type="SUPFAM" id="SSF53756">
    <property type="entry name" value="UDP-Glycosyltransferase/glycogen phosphorylase"/>
    <property type="match status" value="1"/>
</dbReference>
<evidence type="ECO:0000313" key="7">
    <source>
        <dbReference type="Proteomes" id="UP001576780"/>
    </source>
</evidence>
<evidence type="ECO:0000256" key="4">
    <source>
        <dbReference type="ARBA" id="ARBA00044042"/>
    </source>
</evidence>
<dbReference type="RefSeq" id="WP_413277320.1">
    <property type="nucleotide sequence ID" value="NZ_JBHFNT010000075.1"/>
</dbReference>
<dbReference type="Proteomes" id="UP001576780">
    <property type="component" value="Unassembled WGS sequence"/>
</dbReference>
<dbReference type="InterPro" id="IPR002201">
    <property type="entry name" value="Glyco_trans_9"/>
</dbReference>
<organism evidence="6 7">
    <name type="scientific">Floridaenema evergladense BLCC-F167</name>
    <dbReference type="NCBI Taxonomy" id="3153639"/>
    <lineage>
        <taxon>Bacteria</taxon>
        <taxon>Bacillati</taxon>
        <taxon>Cyanobacteriota</taxon>
        <taxon>Cyanophyceae</taxon>
        <taxon>Oscillatoriophycideae</taxon>
        <taxon>Aerosakkonematales</taxon>
        <taxon>Aerosakkonemataceae</taxon>
        <taxon>Floridanema</taxon>
        <taxon>Floridanema evergladense</taxon>
    </lineage>
</organism>
<accession>A0ABV4WII5</accession>
<protein>
    <recommendedName>
        <fullName evidence="4">lipopolysaccharide heptosyltransferase II</fullName>
        <ecNumber evidence="4">2.4.99.24</ecNumber>
    </recommendedName>
</protein>
<dbReference type="EMBL" id="JBHFNT010000075">
    <property type="protein sequence ID" value="MFB2834891.1"/>
    <property type="molecule type" value="Genomic_DNA"/>
</dbReference>
<evidence type="ECO:0000256" key="1">
    <source>
        <dbReference type="ARBA" id="ARBA00022676"/>
    </source>
</evidence>
<evidence type="ECO:0000313" key="6">
    <source>
        <dbReference type="EMBL" id="MFB2834891.1"/>
    </source>
</evidence>
<dbReference type="Gene3D" id="3.40.50.2000">
    <property type="entry name" value="Glycogen Phosphorylase B"/>
    <property type="match status" value="2"/>
</dbReference>
<evidence type="ECO:0000256" key="3">
    <source>
        <dbReference type="ARBA" id="ARBA00043995"/>
    </source>
</evidence>
<dbReference type="InterPro" id="IPR051199">
    <property type="entry name" value="LPS_LOS_Heptosyltrfase"/>
</dbReference>
<proteinExistence type="inferred from homology"/>
<sequence>MITENNWNEAKNILCVRLDAIGDVLMTTPAIRALKESLPGRRITLLTSPSGKEIASLIPEINDVIVYDAPWMKATALMANSSPEFAMVERLRQSKFDAAVIFTVFSQNPLPSAFLCYLADIPLRLAHCHENPYQLLTNWVLDPEPSNGIRHEVQRQIDLVTTVGCSTNNQRISLQVPEAARYRIFNILKSLDINLEKPWVVIHPGATAASRRYPPEGFAEVARSLILDRNFQVLLTGTEPERQLIETIQKAINVTSYSLVGCLNLTEMAALIQLSPLLISNNTGPVHIAAAVGTPVVDLYALTNPQHTPWAVPNRVLFHDVSCKFCYKSICPEGHNNCLKLVTPDEIVRAAWELYENTKTGVEQLPNSSLTGLVNGQYFFQLLVTNPLSSAKEIWK</sequence>
<dbReference type="Pfam" id="PF01075">
    <property type="entry name" value="Glyco_transf_9"/>
    <property type="match status" value="1"/>
</dbReference>
<dbReference type="PANTHER" id="PTHR30160">
    <property type="entry name" value="TETRAACYLDISACCHARIDE 4'-KINASE-RELATED"/>
    <property type="match status" value="1"/>
</dbReference>
<dbReference type="EC" id="2.4.99.24" evidence="4"/>
<name>A0ABV4WII5_9CYAN</name>